<sequence>MTSPKLNKLESEGHVADALAAYVADLSAKSIANHGSFSVVLSGGSLIDTM</sequence>
<accession>A0ABQ4YUB5</accession>
<evidence type="ECO:0000313" key="2">
    <source>
        <dbReference type="Proteomes" id="UP001151760"/>
    </source>
</evidence>
<dbReference type="Gene3D" id="3.40.50.1360">
    <property type="match status" value="1"/>
</dbReference>
<proteinExistence type="predicted"/>
<comment type="caution">
    <text evidence="1">The sequence shown here is derived from an EMBL/GenBank/DDBJ whole genome shotgun (WGS) entry which is preliminary data.</text>
</comment>
<keyword evidence="2" id="KW-1185">Reference proteome</keyword>
<evidence type="ECO:0000313" key="1">
    <source>
        <dbReference type="EMBL" id="GJS81444.1"/>
    </source>
</evidence>
<protein>
    <submittedName>
        <fullName evidence="1">Probable 6-phosphogluconolactonase 4, chloroplastic</fullName>
    </submittedName>
</protein>
<organism evidence="1 2">
    <name type="scientific">Tanacetum coccineum</name>
    <dbReference type="NCBI Taxonomy" id="301880"/>
    <lineage>
        <taxon>Eukaryota</taxon>
        <taxon>Viridiplantae</taxon>
        <taxon>Streptophyta</taxon>
        <taxon>Embryophyta</taxon>
        <taxon>Tracheophyta</taxon>
        <taxon>Spermatophyta</taxon>
        <taxon>Magnoliopsida</taxon>
        <taxon>eudicotyledons</taxon>
        <taxon>Gunneridae</taxon>
        <taxon>Pentapetalae</taxon>
        <taxon>asterids</taxon>
        <taxon>campanulids</taxon>
        <taxon>Asterales</taxon>
        <taxon>Asteraceae</taxon>
        <taxon>Asteroideae</taxon>
        <taxon>Anthemideae</taxon>
        <taxon>Anthemidinae</taxon>
        <taxon>Tanacetum</taxon>
    </lineage>
</organism>
<reference evidence="1" key="1">
    <citation type="journal article" date="2022" name="Int. J. Mol. Sci.">
        <title>Draft Genome of Tanacetum Coccineum: Genomic Comparison of Closely Related Tanacetum-Family Plants.</title>
        <authorList>
            <person name="Yamashiro T."/>
            <person name="Shiraishi A."/>
            <person name="Nakayama K."/>
            <person name="Satake H."/>
        </authorList>
    </citation>
    <scope>NUCLEOTIDE SEQUENCE</scope>
</reference>
<reference evidence="1" key="2">
    <citation type="submission" date="2022-01" db="EMBL/GenBank/DDBJ databases">
        <authorList>
            <person name="Yamashiro T."/>
            <person name="Shiraishi A."/>
            <person name="Satake H."/>
            <person name="Nakayama K."/>
        </authorList>
    </citation>
    <scope>NUCLEOTIDE SEQUENCE</scope>
</reference>
<name>A0ABQ4YUB5_9ASTR</name>
<feature type="non-terminal residue" evidence="1">
    <location>
        <position position="50"/>
    </location>
</feature>
<dbReference type="EMBL" id="BQNB010010748">
    <property type="protein sequence ID" value="GJS81444.1"/>
    <property type="molecule type" value="Genomic_DNA"/>
</dbReference>
<dbReference type="Proteomes" id="UP001151760">
    <property type="component" value="Unassembled WGS sequence"/>
</dbReference>
<gene>
    <name evidence="1" type="ORF">Tco_0747985</name>
</gene>